<feature type="compositionally biased region" description="Low complexity" evidence="1">
    <location>
        <begin position="31"/>
        <end position="41"/>
    </location>
</feature>
<keyword evidence="2" id="KW-0472">Membrane</keyword>
<keyword evidence="2" id="KW-1133">Transmembrane helix</keyword>
<feature type="region of interest" description="Disordered" evidence="1">
    <location>
        <begin position="1"/>
        <end position="50"/>
    </location>
</feature>
<evidence type="ECO:0000313" key="4">
    <source>
        <dbReference type="Proteomes" id="UP001237642"/>
    </source>
</evidence>
<reference evidence="3" key="2">
    <citation type="submission" date="2023-05" db="EMBL/GenBank/DDBJ databases">
        <authorList>
            <person name="Schelkunov M.I."/>
        </authorList>
    </citation>
    <scope>NUCLEOTIDE SEQUENCE</scope>
    <source>
        <strain evidence="3">Hsosn_3</strain>
        <tissue evidence="3">Leaf</tissue>
    </source>
</reference>
<name>A0AAD8HQV5_9APIA</name>
<keyword evidence="2" id="KW-0812">Transmembrane</keyword>
<evidence type="ECO:0000256" key="2">
    <source>
        <dbReference type="SAM" id="Phobius"/>
    </source>
</evidence>
<protein>
    <submittedName>
        <fullName evidence="3">Uncharacterized protein</fullName>
    </submittedName>
</protein>
<proteinExistence type="predicted"/>
<reference evidence="3" key="1">
    <citation type="submission" date="2023-02" db="EMBL/GenBank/DDBJ databases">
        <title>Genome of toxic invasive species Heracleum sosnowskyi carries increased number of genes despite the absence of recent whole-genome duplications.</title>
        <authorList>
            <person name="Schelkunov M."/>
            <person name="Shtratnikova V."/>
            <person name="Makarenko M."/>
            <person name="Klepikova A."/>
            <person name="Omelchenko D."/>
            <person name="Novikova G."/>
            <person name="Obukhova E."/>
            <person name="Bogdanov V."/>
            <person name="Penin A."/>
            <person name="Logacheva M."/>
        </authorList>
    </citation>
    <scope>NUCLEOTIDE SEQUENCE</scope>
    <source>
        <strain evidence="3">Hsosn_3</strain>
        <tissue evidence="3">Leaf</tissue>
    </source>
</reference>
<comment type="caution">
    <text evidence="3">The sequence shown here is derived from an EMBL/GenBank/DDBJ whole genome shotgun (WGS) entry which is preliminary data.</text>
</comment>
<dbReference type="AlphaFoldDB" id="A0AAD8HQV5"/>
<accession>A0AAD8HQV5</accession>
<evidence type="ECO:0000256" key="1">
    <source>
        <dbReference type="SAM" id="MobiDB-lite"/>
    </source>
</evidence>
<keyword evidence="4" id="KW-1185">Reference proteome</keyword>
<feature type="compositionally biased region" description="Polar residues" evidence="1">
    <location>
        <begin position="12"/>
        <end position="30"/>
    </location>
</feature>
<feature type="transmembrane region" description="Helical" evidence="2">
    <location>
        <begin position="115"/>
        <end position="134"/>
    </location>
</feature>
<gene>
    <name evidence="3" type="ORF">POM88_037293</name>
</gene>
<sequence length="155" mass="16418">MMNEQAGESGGESHNNRSAGETSGGTERQNGSGLSTTGSRSRLLDKPVQPPRRGTVLKSILCSRCFLTYAVVTCRVNPRFFPCVVAVSCMPGTALGSDPMDSVSKGLCSLKTKRTVGAVSVAGAIGAGAGIWFWKKVRAKALVTHEVQNNENRLF</sequence>
<organism evidence="3 4">
    <name type="scientific">Heracleum sosnowskyi</name>
    <dbReference type="NCBI Taxonomy" id="360622"/>
    <lineage>
        <taxon>Eukaryota</taxon>
        <taxon>Viridiplantae</taxon>
        <taxon>Streptophyta</taxon>
        <taxon>Embryophyta</taxon>
        <taxon>Tracheophyta</taxon>
        <taxon>Spermatophyta</taxon>
        <taxon>Magnoliopsida</taxon>
        <taxon>eudicotyledons</taxon>
        <taxon>Gunneridae</taxon>
        <taxon>Pentapetalae</taxon>
        <taxon>asterids</taxon>
        <taxon>campanulids</taxon>
        <taxon>Apiales</taxon>
        <taxon>Apiaceae</taxon>
        <taxon>Apioideae</taxon>
        <taxon>apioid superclade</taxon>
        <taxon>Tordylieae</taxon>
        <taxon>Tordyliinae</taxon>
        <taxon>Heracleum</taxon>
    </lineage>
</organism>
<evidence type="ECO:0000313" key="3">
    <source>
        <dbReference type="EMBL" id="KAK1371201.1"/>
    </source>
</evidence>
<dbReference type="EMBL" id="JAUIZM010000008">
    <property type="protein sequence ID" value="KAK1371201.1"/>
    <property type="molecule type" value="Genomic_DNA"/>
</dbReference>
<dbReference type="Proteomes" id="UP001237642">
    <property type="component" value="Unassembled WGS sequence"/>
</dbReference>